<comment type="caution">
    <text evidence="3">The sequence shown here is derived from an EMBL/GenBank/DDBJ whole genome shotgun (WGS) entry which is preliminary data.</text>
</comment>
<feature type="domain" description="VOC" evidence="2">
    <location>
        <begin position="9"/>
        <end position="147"/>
    </location>
</feature>
<evidence type="ECO:0000256" key="1">
    <source>
        <dbReference type="ARBA" id="ARBA00022723"/>
    </source>
</evidence>
<keyword evidence="1" id="KW-0479">Metal-binding</keyword>
<dbReference type="PANTHER" id="PTHR43048:SF3">
    <property type="entry name" value="METHYLMALONYL-COA EPIMERASE, MITOCHONDRIAL"/>
    <property type="match status" value="1"/>
</dbReference>
<dbReference type="AlphaFoldDB" id="A0A9P3AJD9"/>
<dbReference type="GO" id="GO:0004493">
    <property type="term" value="F:methylmalonyl-CoA epimerase activity"/>
    <property type="evidence" value="ECO:0007669"/>
    <property type="project" value="TreeGrafter"/>
</dbReference>
<proteinExistence type="predicted"/>
<evidence type="ECO:0000259" key="2">
    <source>
        <dbReference type="PROSITE" id="PS51819"/>
    </source>
</evidence>
<dbReference type="Pfam" id="PF13669">
    <property type="entry name" value="Glyoxalase_4"/>
    <property type="match status" value="1"/>
</dbReference>
<sequence>MASDGIFSALHHVCIVIHDLDKAVAYYESIGVGPWHDFPSLDAFKGELLAPDAEDFVRLQYKYANLENIQLQLCAPPKGNTLQRRFLEERGEGVFHLGFTVPDCDAAQSEALALGLNPILSGRLPNRNGFTYFDSDRQGAAVTLQVRAMKQ</sequence>
<dbReference type="Proteomes" id="UP000630864">
    <property type="component" value="Unassembled WGS sequence"/>
</dbReference>
<dbReference type="Gene3D" id="3.10.180.10">
    <property type="entry name" value="2,3-Dihydroxybiphenyl 1,2-Dioxygenase, domain 1"/>
    <property type="match status" value="1"/>
</dbReference>
<gene>
    <name evidence="3" type="ORF">PSE10A_53120</name>
</gene>
<name>A0A9P3AJD9_PSEA0</name>
<accession>A0A9P3AJD9</accession>
<dbReference type="EMBL" id="BMZW01000051">
    <property type="protein sequence ID" value="GFZ62801.1"/>
    <property type="molecule type" value="Genomic_DNA"/>
</dbReference>
<reference evidence="3" key="1">
    <citation type="submission" date="2020-09" db="EMBL/GenBank/DDBJ databases">
        <title>Pseudomonas syringae pv. eriobotryae genome sequence causing loquat canker disease.</title>
        <authorList>
            <person name="Fukuda S."/>
            <person name="Tashiro H."/>
            <person name="Nagano Y."/>
        </authorList>
    </citation>
    <scope>NUCLEOTIDE SEQUENCE</scope>
    <source>
        <strain evidence="3">AM001</strain>
    </source>
</reference>
<dbReference type="GO" id="GO:0046491">
    <property type="term" value="P:L-methylmalonyl-CoA metabolic process"/>
    <property type="evidence" value="ECO:0007669"/>
    <property type="project" value="TreeGrafter"/>
</dbReference>
<dbReference type="SUPFAM" id="SSF54593">
    <property type="entry name" value="Glyoxalase/Bleomycin resistance protein/Dihydroxybiphenyl dioxygenase"/>
    <property type="match status" value="1"/>
</dbReference>
<dbReference type="PANTHER" id="PTHR43048">
    <property type="entry name" value="METHYLMALONYL-COA EPIMERASE"/>
    <property type="match status" value="1"/>
</dbReference>
<dbReference type="GO" id="GO:0046872">
    <property type="term" value="F:metal ion binding"/>
    <property type="evidence" value="ECO:0007669"/>
    <property type="project" value="UniProtKB-KW"/>
</dbReference>
<evidence type="ECO:0000313" key="3">
    <source>
        <dbReference type="EMBL" id="GFZ62801.1"/>
    </source>
</evidence>
<dbReference type="InterPro" id="IPR051785">
    <property type="entry name" value="MMCE/EMCE_epimerase"/>
</dbReference>
<protein>
    <submittedName>
        <fullName evidence="3">Glyoxalase</fullName>
    </submittedName>
</protein>
<organism evidence="3 4">
    <name type="scientific">Pseudomonas amygdali pv. eriobotryae</name>
    <dbReference type="NCBI Taxonomy" id="129137"/>
    <lineage>
        <taxon>Bacteria</taxon>
        <taxon>Pseudomonadati</taxon>
        <taxon>Pseudomonadota</taxon>
        <taxon>Gammaproteobacteria</taxon>
        <taxon>Pseudomonadales</taxon>
        <taxon>Pseudomonadaceae</taxon>
        <taxon>Pseudomonas</taxon>
        <taxon>Pseudomonas amygdali</taxon>
    </lineage>
</organism>
<dbReference type="InterPro" id="IPR037523">
    <property type="entry name" value="VOC_core"/>
</dbReference>
<dbReference type="InterPro" id="IPR029068">
    <property type="entry name" value="Glyas_Bleomycin-R_OHBP_Dase"/>
</dbReference>
<evidence type="ECO:0000313" key="4">
    <source>
        <dbReference type="Proteomes" id="UP000630864"/>
    </source>
</evidence>
<dbReference type="RefSeq" id="WP_057421109.1">
    <property type="nucleotide sequence ID" value="NZ_BMZW01000051.1"/>
</dbReference>
<dbReference type="PROSITE" id="PS51819">
    <property type="entry name" value="VOC"/>
    <property type="match status" value="1"/>
</dbReference>